<accession>A0A6J5AFC4</accession>
<name>A0A6J5AFC4_9BURK</name>
<evidence type="ECO:0000313" key="3">
    <source>
        <dbReference type="Proteomes" id="UP000494249"/>
    </source>
</evidence>
<protein>
    <submittedName>
        <fullName evidence="2">Uncharacterized protein</fullName>
    </submittedName>
</protein>
<feature type="region of interest" description="Disordered" evidence="1">
    <location>
        <begin position="1"/>
        <end position="29"/>
    </location>
</feature>
<evidence type="ECO:0000313" key="2">
    <source>
        <dbReference type="EMBL" id="CAB3665578.1"/>
    </source>
</evidence>
<sequence>MPGRFGGSSVVEQGSTINKPSGPCHPLGDRGEAPAWIMCRLDTRYSTQAANRNQDGNENGAGRRCNLLKQAVVTPFVTQ</sequence>
<dbReference type="Proteomes" id="UP000494249">
    <property type="component" value="Unassembled WGS sequence"/>
</dbReference>
<evidence type="ECO:0000256" key="1">
    <source>
        <dbReference type="SAM" id="MobiDB-lite"/>
    </source>
</evidence>
<proteinExistence type="predicted"/>
<dbReference type="AlphaFoldDB" id="A0A6J5AFC4"/>
<organism evidence="2 3">
    <name type="scientific">Paraburkholderia phenoliruptrix</name>
    <dbReference type="NCBI Taxonomy" id="252970"/>
    <lineage>
        <taxon>Bacteria</taxon>
        <taxon>Pseudomonadati</taxon>
        <taxon>Pseudomonadota</taxon>
        <taxon>Betaproteobacteria</taxon>
        <taxon>Burkholderiales</taxon>
        <taxon>Burkholderiaceae</taxon>
        <taxon>Paraburkholderia</taxon>
    </lineage>
</organism>
<reference evidence="2 3" key="1">
    <citation type="submission" date="2020-04" db="EMBL/GenBank/DDBJ databases">
        <authorList>
            <person name="De Canck E."/>
        </authorList>
    </citation>
    <scope>NUCLEOTIDE SEQUENCE [LARGE SCALE GENOMIC DNA]</scope>
    <source>
        <strain evidence="2 3">LMG 22037</strain>
    </source>
</reference>
<feature type="compositionally biased region" description="Polar residues" evidence="1">
    <location>
        <begin position="10"/>
        <end position="19"/>
    </location>
</feature>
<gene>
    <name evidence="2" type="ORF">LMG22037_01692</name>
</gene>
<dbReference type="EMBL" id="CADIKB010000005">
    <property type="protein sequence ID" value="CAB3665578.1"/>
    <property type="molecule type" value="Genomic_DNA"/>
</dbReference>